<feature type="region of interest" description="Disordered" evidence="1">
    <location>
        <begin position="1"/>
        <end position="20"/>
    </location>
</feature>
<protein>
    <submittedName>
        <fullName evidence="2">Uncharacterized protein</fullName>
    </submittedName>
</protein>
<evidence type="ECO:0000256" key="1">
    <source>
        <dbReference type="SAM" id="MobiDB-lite"/>
    </source>
</evidence>
<feature type="region of interest" description="Disordered" evidence="1">
    <location>
        <begin position="61"/>
        <end position="193"/>
    </location>
</feature>
<dbReference type="Proteomes" id="UP000041254">
    <property type="component" value="Unassembled WGS sequence"/>
</dbReference>
<dbReference type="InParanoid" id="A0A0G4EAV4"/>
<dbReference type="EMBL" id="CDMY01000077">
    <property type="protein sequence ID" value="CEL92419.1"/>
    <property type="molecule type" value="Genomic_DNA"/>
</dbReference>
<organism evidence="2 3">
    <name type="scientific">Vitrella brassicaformis (strain CCMP3155)</name>
    <dbReference type="NCBI Taxonomy" id="1169540"/>
    <lineage>
        <taxon>Eukaryota</taxon>
        <taxon>Sar</taxon>
        <taxon>Alveolata</taxon>
        <taxon>Colpodellida</taxon>
        <taxon>Vitrellaceae</taxon>
        <taxon>Vitrella</taxon>
    </lineage>
</organism>
<evidence type="ECO:0000313" key="3">
    <source>
        <dbReference type="Proteomes" id="UP000041254"/>
    </source>
</evidence>
<dbReference type="AlphaFoldDB" id="A0A0G4EAV4"/>
<dbReference type="VEuPathDB" id="CryptoDB:Vbra_3525"/>
<feature type="compositionally biased region" description="Basic and acidic residues" evidence="1">
    <location>
        <begin position="77"/>
        <end position="91"/>
    </location>
</feature>
<gene>
    <name evidence="2" type="ORF">Vbra_3525</name>
</gene>
<keyword evidence="3" id="KW-1185">Reference proteome</keyword>
<feature type="compositionally biased region" description="Low complexity" evidence="1">
    <location>
        <begin position="118"/>
        <end position="132"/>
    </location>
</feature>
<proteinExistence type="predicted"/>
<reference evidence="2 3" key="1">
    <citation type="submission" date="2014-11" db="EMBL/GenBank/DDBJ databases">
        <authorList>
            <person name="Zhu J."/>
            <person name="Qi W."/>
            <person name="Song R."/>
        </authorList>
    </citation>
    <scope>NUCLEOTIDE SEQUENCE [LARGE SCALE GENOMIC DNA]</scope>
</reference>
<evidence type="ECO:0000313" key="2">
    <source>
        <dbReference type="EMBL" id="CEL92419.1"/>
    </source>
</evidence>
<sequence>MEATDSRRPPSIRWTLHRDRAGAFERTRGSFLRGAADALTWAGILPKTAAFLRQSVPVVPTTHHDGDGAPAAAARTATREDATREDSRHDGLSPCSPSPRRHPDMDHRPDDAQPSRGPSRAPSSMPVSPSAARQRAVGQDMSTTDGFEAHTERDPRGQRGFDSDYDRSAAASRARTRQVGCGVPSPHTRRHHL</sequence>
<feature type="compositionally biased region" description="Basic and acidic residues" evidence="1">
    <location>
        <begin position="101"/>
        <end position="113"/>
    </location>
</feature>
<accession>A0A0G4EAV4</accession>
<feature type="compositionally biased region" description="Basic and acidic residues" evidence="1">
    <location>
        <begin position="147"/>
        <end position="167"/>
    </location>
</feature>
<name>A0A0G4EAV4_VITBC</name>